<organism evidence="1 2">
    <name type="scientific">Hyalomma asiaticum</name>
    <name type="common">Tick</name>
    <dbReference type="NCBI Taxonomy" id="266040"/>
    <lineage>
        <taxon>Eukaryota</taxon>
        <taxon>Metazoa</taxon>
        <taxon>Ecdysozoa</taxon>
        <taxon>Arthropoda</taxon>
        <taxon>Chelicerata</taxon>
        <taxon>Arachnida</taxon>
        <taxon>Acari</taxon>
        <taxon>Parasitiformes</taxon>
        <taxon>Ixodida</taxon>
        <taxon>Ixodoidea</taxon>
        <taxon>Ixodidae</taxon>
        <taxon>Hyalomminae</taxon>
        <taxon>Hyalomma</taxon>
    </lineage>
</organism>
<reference evidence="1" key="1">
    <citation type="submission" date="2020-05" db="EMBL/GenBank/DDBJ databases">
        <title>Large-scale comparative analyses of tick genomes elucidate their genetic diversity and vector capacities.</title>
        <authorList>
            <person name="Jia N."/>
            <person name="Wang J."/>
            <person name="Shi W."/>
            <person name="Du L."/>
            <person name="Sun Y."/>
            <person name="Zhan W."/>
            <person name="Jiang J."/>
            <person name="Wang Q."/>
            <person name="Zhang B."/>
            <person name="Ji P."/>
            <person name="Sakyi L.B."/>
            <person name="Cui X."/>
            <person name="Yuan T."/>
            <person name="Jiang B."/>
            <person name="Yang W."/>
            <person name="Lam T.T.-Y."/>
            <person name="Chang Q."/>
            <person name="Ding S."/>
            <person name="Wang X."/>
            <person name="Zhu J."/>
            <person name="Ruan X."/>
            <person name="Zhao L."/>
            <person name="Wei J."/>
            <person name="Que T."/>
            <person name="Du C."/>
            <person name="Cheng J."/>
            <person name="Dai P."/>
            <person name="Han X."/>
            <person name="Huang E."/>
            <person name="Gao Y."/>
            <person name="Liu J."/>
            <person name="Shao H."/>
            <person name="Ye R."/>
            <person name="Li L."/>
            <person name="Wei W."/>
            <person name="Wang X."/>
            <person name="Wang C."/>
            <person name="Yang T."/>
            <person name="Huo Q."/>
            <person name="Li W."/>
            <person name="Guo W."/>
            <person name="Chen H."/>
            <person name="Zhou L."/>
            <person name="Ni X."/>
            <person name="Tian J."/>
            <person name="Zhou Y."/>
            <person name="Sheng Y."/>
            <person name="Liu T."/>
            <person name="Pan Y."/>
            <person name="Xia L."/>
            <person name="Li J."/>
            <person name="Zhao F."/>
            <person name="Cao W."/>
        </authorList>
    </citation>
    <scope>NUCLEOTIDE SEQUENCE</scope>
    <source>
        <strain evidence="1">Hyas-2018</strain>
    </source>
</reference>
<dbReference type="Proteomes" id="UP000821845">
    <property type="component" value="Chromosome 10"/>
</dbReference>
<name>A0ACB7T599_HYAAI</name>
<protein>
    <submittedName>
        <fullName evidence="1">Uncharacterized protein</fullName>
    </submittedName>
</protein>
<keyword evidence="2" id="KW-1185">Reference proteome</keyword>
<comment type="caution">
    <text evidence="1">The sequence shown here is derived from an EMBL/GenBank/DDBJ whole genome shotgun (WGS) entry which is preliminary data.</text>
</comment>
<proteinExistence type="predicted"/>
<evidence type="ECO:0000313" key="1">
    <source>
        <dbReference type="EMBL" id="KAH6942113.1"/>
    </source>
</evidence>
<gene>
    <name evidence="1" type="ORF">HPB50_000979</name>
</gene>
<sequence length="843" mass="91700">MADSGGDRGGVVATNVAPADTSTSGDGQEPKKSDMGDPQGLRAGKPELKACPDPVQELLNMAAGTVSQMETTQTKQCLGGGDEAEARKDSHKHVPGPLQALPLSLDDIRASLDNIVQQHCLAHSSHLRNLSGEMLRRLDDAGKAVVASHSLAAYLSTLEAAVLRKVTARIVSDTGLWVSRLFRFFDSSVFFHEESREGLVRVCRLALHAKYPRLAQGEGYQALASRPPVLYIGAHTRTSLGHHLCSQLGLPISCLRMIPLTGTPGSLYQTDLVALEQSMDEDVAQGRVPTLVVVSAGSPAIGLVDPLQGLQDLCKRHEAWLHVEGHALAALCLVSVPNLPARTGDSVSLPLGTWLGLPSVPYITLYKTSEAALAHAAGLSSFSVHSKLQCLPLWVGLQSLGHQGLLQRVLHCLRLSEMLRERLDQIPEIEVVGRPRAVSKEGQVLSLADVVTKSVGTLLLFDVVVPVVTFRYLPEEALLEGVEEEEETQEEELTEVSSETESKRNTPDEAASGEKAETDALLDDEPSVHDTSYRNNLNSWLAQVLNRDVPRAALDLLDLDPYGACLRFCPLENAHVFGTTIQDVEELHNCLLKHLAILNATVRQKRKFREALSKHANLELVEVCHWAGLGGVRFVPNAYVGRMDSLDEKDRVQLNQLNSELVLKLKNTDSAFSLGESEDGLSCVRFGMVTDDLDIEELVGLVLGAGIELEESTKALESMSELVKQGIQEASKGLQQENEEKILQEGLLRHVPIVGSLFNWWSPTSKESGIRGRSFNITSGLVESTENIYKYHMQIQQGDNTPVLANKPPPQAQVVVQAANAIETESTALRERNSKKRDGGCGE</sequence>
<evidence type="ECO:0000313" key="2">
    <source>
        <dbReference type="Proteomes" id="UP000821845"/>
    </source>
</evidence>
<dbReference type="EMBL" id="CM023490">
    <property type="protein sequence ID" value="KAH6942113.1"/>
    <property type="molecule type" value="Genomic_DNA"/>
</dbReference>
<accession>A0ACB7T599</accession>